<name>A0A167N9B0_CALVF</name>
<proteinExistence type="predicted"/>
<sequence length="277" mass="30977">MKWKRCRSENDGRVASRFTFRRVNVGVISATVWQRLTERTEFQIPKGAFGFLGRPYSPLSKLPTWLELIFSKADVSPLDTAYRIWPQEDMQTVNQTVDLLTSSSHTTRMHSDGRGPPANILTERPDGPGPPGSPSSTISTLPLTPLTQYSDEEFVFINEPPSPCLSSILNASQVEHRSAVLSASPPASSPKQPLVAVAISFDLSRASWFPDRYTDNSPRRWKNDACWTQREPPGMWRERGEMDAWVREVRAAEPEDLSPTAGHNGVAPGTRRRKSMA</sequence>
<dbReference type="EMBL" id="KV417279">
    <property type="protein sequence ID" value="KZO97477.1"/>
    <property type="molecule type" value="Genomic_DNA"/>
</dbReference>
<accession>A0A167N9B0</accession>
<gene>
    <name evidence="2" type="ORF">CALVIDRAFT_69266</name>
</gene>
<keyword evidence="3" id="KW-1185">Reference proteome</keyword>
<dbReference type="OrthoDB" id="10532085at2759"/>
<dbReference type="AlphaFoldDB" id="A0A167N9B0"/>
<feature type="region of interest" description="Disordered" evidence="1">
    <location>
        <begin position="103"/>
        <end position="142"/>
    </location>
</feature>
<evidence type="ECO:0000256" key="1">
    <source>
        <dbReference type="SAM" id="MobiDB-lite"/>
    </source>
</evidence>
<evidence type="ECO:0000313" key="2">
    <source>
        <dbReference type="EMBL" id="KZO97477.1"/>
    </source>
</evidence>
<reference evidence="2 3" key="1">
    <citation type="journal article" date="2016" name="Mol. Biol. Evol.">
        <title>Comparative Genomics of Early-Diverging Mushroom-Forming Fungi Provides Insights into the Origins of Lignocellulose Decay Capabilities.</title>
        <authorList>
            <person name="Nagy L.G."/>
            <person name="Riley R."/>
            <person name="Tritt A."/>
            <person name="Adam C."/>
            <person name="Daum C."/>
            <person name="Floudas D."/>
            <person name="Sun H."/>
            <person name="Yadav J.S."/>
            <person name="Pangilinan J."/>
            <person name="Larsson K.H."/>
            <person name="Matsuura K."/>
            <person name="Barry K."/>
            <person name="Labutti K."/>
            <person name="Kuo R."/>
            <person name="Ohm R.A."/>
            <person name="Bhattacharya S.S."/>
            <person name="Shirouzu T."/>
            <person name="Yoshinaga Y."/>
            <person name="Martin F.M."/>
            <person name="Grigoriev I.V."/>
            <person name="Hibbett D.S."/>
        </authorList>
    </citation>
    <scope>NUCLEOTIDE SEQUENCE [LARGE SCALE GENOMIC DNA]</scope>
    <source>
        <strain evidence="2 3">TUFC12733</strain>
    </source>
</reference>
<protein>
    <submittedName>
        <fullName evidence="2">Uncharacterized protein</fullName>
    </submittedName>
</protein>
<dbReference type="Proteomes" id="UP000076738">
    <property type="component" value="Unassembled WGS sequence"/>
</dbReference>
<dbReference type="STRING" id="1330018.A0A167N9B0"/>
<organism evidence="2 3">
    <name type="scientific">Calocera viscosa (strain TUFC12733)</name>
    <dbReference type="NCBI Taxonomy" id="1330018"/>
    <lineage>
        <taxon>Eukaryota</taxon>
        <taxon>Fungi</taxon>
        <taxon>Dikarya</taxon>
        <taxon>Basidiomycota</taxon>
        <taxon>Agaricomycotina</taxon>
        <taxon>Dacrymycetes</taxon>
        <taxon>Dacrymycetales</taxon>
        <taxon>Dacrymycetaceae</taxon>
        <taxon>Calocera</taxon>
    </lineage>
</organism>
<feature type="region of interest" description="Disordered" evidence="1">
    <location>
        <begin position="252"/>
        <end position="277"/>
    </location>
</feature>
<evidence type="ECO:0000313" key="3">
    <source>
        <dbReference type="Proteomes" id="UP000076738"/>
    </source>
</evidence>